<sequence length="300" mass="33660">MHLSEYQRRSATTDILPAEDLGLPILGMAGEVGSLAAEHKKRRRDVAGYRAFRDEVREDLGDLLWYAAALARRCDLDLDDVLTDNLRKTDERFTRSDQLPAHPLFDADLPSTQQLPRTLEITFSETIEAIGGRDPVPVVTIHRGASPVGDPLDDNRDDNDDYRYHDALHLGHMAVLGWSPVLRGLLKVKRKTDFDLDRIQDGGRAQAIEEGLTAYVFSVATEHSLFATTNRVPVDAIKACQRMTGHLEVARRSSADWEQAILAGYRVFRLLQQHRGGTVHADLDRRSLNFIPPMTVTTET</sequence>
<protein>
    <recommendedName>
        <fullName evidence="5">Nucleotide pyrophosphohydrolase</fullName>
    </recommendedName>
</protein>
<comment type="caution">
    <text evidence="3">The sequence shown here is derived from an EMBL/GenBank/DDBJ whole genome shotgun (WGS) entry which is preliminary data.</text>
</comment>
<gene>
    <name evidence="3" type="ORF">MHL29_05510</name>
</gene>
<evidence type="ECO:0000313" key="4">
    <source>
        <dbReference type="Proteomes" id="UP001521931"/>
    </source>
</evidence>
<evidence type="ECO:0000259" key="1">
    <source>
        <dbReference type="Pfam" id="PF03819"/>
    </source>
</evidence>
<dbReference type="EMBL" id="JAKRCV010000011">
    <property type="protein sequence ID" value="MCG7321353.1"/>
    <property type="molecule type" value="Genomic_DNA"/>
</dbReference>
<name>A0ABS9Q0E1_9MICO</name>
<evidence type="ECO:0000313" key="3">
    <source>
        <dbReference type="EMBL" id="MCG7321353.1"/>
    </source>
</evidence>
<accession>A0ABS9Q0E1</accession>
<organism evidence="3 4">
    <name type="scientific">Arsenicicoccus bolidensis</name>
    <dbReference type="NCBI Taxonomy" id="229480"/>
    <lineage>
        <taxon>Bacteria</taxon>
        <taxon>Bacillati</taxon>
        <taxon>Actinomycetota</taxon>
        <taxon>Actinomycetes</taxon>
        <taxon>Micrococcales</taxon>
        <taxon>Intrasporangiaceae</taxon>
        <taxon>Arsenicicoccus</taxon>
    </lineage>
</organism>
<dbReference type="SUPFAM" id="SSF101386">
    <property type="entry name" value="all-alpha NTP pyrophosphatases"/>
    <property type="match status" value="1"/>
</dbReference>
<dbReference type="InterPro" id="IPR004518">
    <property type="entry name" value="MazG-like_dom"/>
</dbReference>
<evidence type="ECO:0000259" key="2">
    <source>
        <dbReference type="Pfam" id="PF18722"/>
    </source>
</evidence>
<proteinExistence type="predicted"/>
<evidence type="ECO:0008006" key="5">
    <source>
        <dbReference type="Google" id="ProtNLM"/>
    </source>
</evidence>
<dbReference type="InterPro" id="IPR041407">
    <property type="entry name" value="MazG_C"/>
</dbReference>
<dbReference type="Gene3D" id="1.10.287.1080">
    <property type="entry name" value="MazG-like"/>
    <property type="match status" value="1"/>
</dbReference>
<dbReference type="Proteomes" id="UP001521931">
    <property type="component" value="Unassembled WGS sequence"/>
</dbReference>
<feature type="domain" description="NTP pyrophosphohydrolase MazG-like" evidence="1">
    <location>
        <begin position="53"/>
        <end position="92"/>
    </location>
</feature>
<dbReference type="RefSeq" id="WP_239262962.1">
    <property type="nucleotide sequence ID" value="NZ_JAKRCV010000011.1"/>
</dbReference>
<dbReference type="Pfam" id="PF18722">
    <property type="entry name" value="MazG_C"/>
    <property type="match status" value="1"/>
</dbReference>
<feature type="domain" description="MazG C-terminal" evidence="2">
    <location>
        <begin position="102"/>
        <end position="292"/>
    </location>
</feature>
<dbReference type="Pfam" id="PF03819">
    <property type="entry name" value="MazG"/>
    <property type="match status" value="1"/>
</dbReference>
<reference evidence="3 4" key="1">
    <citation type="submission" date="2022-02" db="EMBL/GenBank/DDBJ databases">
        <title>Uncovering new skin microbiome diversity through culturing and metagenomics.</title>
        <authorList>
            <person name="Conlan S."/>
            <person name="Deming C."/>
            <person name="Nisc Comparative Sequencing Program N."/>
            <person name="Segre J.A."/>
        </authorList>
    </citation>
    <scope>NUCLEOTIDE SEQUENCE [LARGE SCALE GENOMIC DNA]</scope>
    <source>
        <strain evidence="3 4">ACRQZ</strain>
    </source>
</reference>
<keyword evidence="4" id="KW-1185">Reference proteome</keyword>